<reference evidence="1 2" key="3">
    <citation type="journal article" date="2022" name="Microbiol. Spectr.">
        <title>Folding features and dynamics of 3D genome architecture in plant fungal pathogens.</title>
        <authorList>
            <person name="Xia C."/>
        </authorList>
    </citation>
    <scope>NUCLEOTIDE SEQUENCE [LARGE SCALE GENOMIC DNA]</scope>
    <source>
        <strain evidence="1 2">93-210</strain>
    </source>
</reference>
<reference evidence="2" key="1">
    <citation type="journal article" date="2018" name="BMC Genomics">
        <title>Genomic insights into host adaptation between the wheat stripe rust pathogen (Puccinia striiformis f. sp. tritici) and the barley stripe rust pathogen (Puccinia striiformis f. sp. hordei).</title>
        <authorList>
            <person name="Xia C."/>
            <person name="Wang M."/>
            <person name="Yin C."/>
            <person name="Cornejo O.E."/>
            <person name="Hulbert S.H."/>
            <person name="Chen X."/>
        </authorList>
    </citation>
    <scope>NUCLEOTIDE SEQUENCE [LARGE SCALE GENOMIC DNA]</scope>
    <source>
        <strain evidence="2">93-210</strain>
    </source>
</reference>
<reference evidence="2" key="2">
    <citation type="journal article" date="2018" name="Mol. Plant Microbe Interact.">
        <title>Genome sequence resources for the wheat stripe rust pathogen (Puccinia striiformis f. sp. tritici) and the barley stripe rust pathogen (Puccinia striiformis f. sp. hordei).</title>
        <authorList>
            <person name="Xia C."/>
            <person name="Wang M."/>
            <person name="Yin C."/>
            <person name="Cornejo O.E."/>
            <person name="Hulbert S.H."/>
            <person name="Chen X."/>
        </authorList>
    </citation>
    <scope>NUCLEOTIDE SEQUENCE [LARGE SCALE GENOMIC DNA]</scope>
    <source>
        <strain evidence="2">93-210</strain>
    </source>
</reference>
<keyword evidence="2" id="KW-1185">Reference proteome</keyword>
<evidence type="ECO:0000313" key="2">
    <source>
        <dbReference type="Proteomes" id="UP001060170"/>
    </source>
</evidence>
<name>A0ACC0DZS6_9BASI</name>
<organism evidence="1 2">
    <name type="scientific">Puccinia striiformis f. sp. tritici</name>
    <dbReference type="NCBI Taxonomy" id="168172"/>
    <lineage>
        <taxon>Eukaryota</taxon>
        <taxon>Fungi</taxon>
        <taxon>Dikarya</taxon>
        <taxon>Basidiomycota</taxon>
        <taxon>Pucciniomycotina</taxon>
        <taxon>Pucciniomycetes</taxon>
        <taxon>Pucciniales</taxon>
        <taxon>Pucciniaceae</taxon>
        <taxon>Puccinia</taxon>
    </lineage>
</organism>
<dbReference type="Proteomes" id="UP001060170">
    <property type="component" value="Chromosome 12"/>
</dbReference>
<evidence type="ECO:0000313" key="1">
    <source>
        <dbReference type="EMBL" id="KAI7941911.1"/>
    </source>
</evidence>
<proteinExistence type="predicted"/>
<dbReference type="EMBL" id="CM045876">
    <property type="protein sequence ID" value="KAI7941911.1"/>
    <property type="molecule type" value="Genomic_DNA"/>
</dbReference>
<protein>
    <submittedName>
        <fullName evidence="1">Uncharacterized protein</fullName>
    </submittedName>
</protein>
<gene>
    <name evidence="1" type="ORF">MJO28_011938</name>
</gene>
<accession>A0ACC0DZS6</accession>
<comment type="caution">
    <text evidence="1">The sequence shown here is derived from an EMBL/GenBank/DDBJ whole genome shotgun (WGS) entry which is preliminary data.</text>
</comment>
<sequence>MAEATNREEETSEQWKDLLGWLESEQTNTGEFKATIQASSHSGRILVAKEDIHEATPILSLPRSVLLDTQTIPSEFIEGYGQGLNPIQTLTLYLTIYSAQKRLKNSSTIDYHPFQPYLSSLPQDVLDFQGVPLIWQLNITYKKQLNQIKLNEIHTLNKNRSDNQDDQFPVKNGQFKCYELMTWTTIKQADEVLDRFVKDWTILNHTKSVHPSFHECRLSDLAWAWLIVNTRCVSFDIGAKDHDNNITLAPGFDMANHCSSSKVTTIVNRKGITMYSSDPTETTNHSKPIIKKGEEIKLKYGPHSNSTLLTEYGFVDSHHINPWDHIDISPLIISLFDPDNLAHQNKIDLLKVTGYWEDYTIQNNPLEISHRVLVALRLLYTPENKIPEWQDHIDGLIDHLQDSVVEELVHSTVLQFIQSLLIQSQTLVDRLNTFNLGQDLQTDEFGFDTLYSFNCLKTLAINQLHSLSSYNPSHK</sequence>